<dbReference type="KEGG" id="vos:KNV97_10780"/>
<dbReference type="GO" id="GO:0016432">
    <property type="term" value="F:tRNA-uridine aminocarboxypropyltransferase activity"/>
    <property type="evidence" value="ECO:0007669"/>
    <property type="project" value="UniProtKB-EC"/>
</dbReference>
<dbReference type="PANTHER" id="PTHR21392">
    <property type="entry name" value="TRNA-URIDINE AMINOCARBOXYPROPYLTRANSFERASE 2"/>
    <property type="match status" value="1"/>
</dbReference>
<dbReference type="Pfam" id="PF03942">
    <property type="entry name" value="DTW"/>
    <property type="match status" value="1"/>
</dbReference>
<accession>A0A975UCM7</accession>
<keyword evidence="4" id="KW-0819">tRNA processing</keyword>
<dbReference type="RefSeq" id="WP_136486656.1">
    <property type="nucleotide sequence ID" value="NZ_CP076643.1"/>
</dbReference>
<dbReference type="SMART" id="SM01144">
    <property type="entry name" value="DTW"/>
    <property type="match status" value="1"/>
</dbReference>
<protein>
    <recommendedName>
        <fullName evidence="1">tRNA-uridine aminocarboxypropyltransferase</fullName>
        <ecNumber evidence="1">2.5.1.25</ecNumber>
    </recommendedName>
</protein>
<dbReference type="InterPro" id="IPR005636">
    <property type="entry name" value="DTW"/>
</dbReference>
<evidence type="ECO:0000256" key="2">
    <source>
        <dbReference type="ARBA" id="ARBA00022679"/>
    </source>
</evidence>
<evidence type="ECO:0000256" key="1">
    <source>
        <dbReference type="ARBA" id="ARBA00012386"/>
    </source>
</evidence>
<dbReference type="GO" id="GO:0008033">
    <property type="term" value="P:tRNA processing"/>
    <property type="evidence" value="ECO:0007669"/>
    <property type="project" value="UniProtKB-KW"/>
</dbReference>
<organism evidence="6 7">
    <name type="scientific">Vibrio ostreae</name>
    <dbReference type="NCBI Taxonomy" id="2841925"/>
    <lineage>
        <taxon>Bacteria</taxon>
        <taxon>Pseudomonadati</taxon>
        <taxon>Pseudomonadota</taxon>
        <taxon>Gammaproteobacteria</taxon>
        <taxon>Vibrionales</taxon>
        <taxon>Vibrionaceae</taxon>
        <taxon>Vibrio</taxon>
    </lineage>
</organism>
<gene>
    <name evidence="6" type="ORF">KNV97_10780</name>
</gene>
<dbReference type="AlphaFoldDB" id="A0A975UCM7"/>
<dbReference type="Proteomes" id="UP000694232">
    <property type="component" value="Chromosome 1"/>
</dbReference>
<evidence type="ECO:0000256" key="4">
    <source>
        <dbReference type="ARBA" id="ARBA00022694"/>
    </source>
</evidence>
<keyword evidence="7" id="KW-1185">Reference proteome</keyword>
<evidence type="ECO:0000313" key="6">
    <source>
        <dbReference type="EMBL" id="QXO19313.1"/>
    </source>
</evidence>
<proteinExistence type="predicted"/>
<reference evidence="6" key="1">
    <citation type="submission" date="2021-06" db="EMBL/GenBank/DDBJ databases">
        <title>Vibrio nov. sp., novel gut bacterium isolated from Yellow Sea oyster.</title>
        <authorList>
            <person name="Muhammad N."/>
            <person name="Nguyen T.H."/>
            <person name="Lee Y.-J."/>
            <person name="Ko J."/>
            <person name="Kim S.-G."/>
        </authorList>
    </citation>
    <scope>NUCLEOTIDE SEQUENCE</scope>
    <source>
        <strain evidence="6">OG9-811</strain>
    </source>
</reference>
<dbReference type="InterPro" id="IPR039262">
    <property type="entry name" value="DTWD2/TAPT"/>
</dbReference>
<evidence type="ECO:0000259" key="5">
    <source>
        <dbReference type="SMART" id="SM01144"/>
    </source>
</evidence>
<sequence>MRIHAFHHLYQYRLERSTKPFIARGSRIRRCPFCHVAEAHCLCPHQPDVETGVAVMLIVSENEVFKPSNTGRLIADTIKETYVYQWHRTEPDEKMLALLTHPDYYPVLVFPAQDEADKPRVLDDVTATINGRKPLLILIDGSWREAKRIFRKSPYLASLPLVSIEPETVSRYVMRKSDNEQHLATAEVASLVLEKFGEHAAADTLRLWFDAFRESYLLAKSRMKSSENKQALQAYLTQQAR</sequence>
<dbReference type="PANTHER" id="PTHR21392:SF1">
    <property type="entry name" value="TRNA-URIDINE AMINOCARBOXYPROPYLTRANSFERASE"/>
    <property type="match status" value="1"/>
</dbReference>
<keyword evidence="2" id="KW-0808">Transferase</keyword>
<name>A0A975UCM7_9VIBR</name>
<evidence type="ECO:0000313" key="7">
    <source>
        <dbReference type="Proteomes" id="UP000694232"/>
    </source>
</evidence>
<dbReference type="EC" id="2.5.1.25" evidence="1"/>
<keyword evidence="3" id="KW-0949">S-adenosyl-L-methionine</keyword>
<feature type="domain" description="DTW" evidence="5">
    <location>
        <begin position="27"/>
        <end position="221"/>
    </location>
</feature>
<evidence type="ECO:0000256" key="3">
    <source>
        <dbReference type="ARBA" id="ARBA00022691"/>
    </source>
</evidence>
<dbReference type="EMBL" id="CP076643">
    <property type="protein sequence ID" value="QXO19313.1"/>
    <property type="molecule type" value="Genomic_DNA"/>
</dbReference>